<dbReference type="VEuPathDB" id="FungiDB:MCYG_04774"/>
<reference evidence="3" key="1">
    <citation type="journal article" date="2012" name="MBio">
        <title>Comparative genome analysis of Trichophyton rubrum and related dermatophytes reveals candidate genes involved in infection.</title>
        <authorList>
            <person name="Martinez D.A."/>
            <person name="Oliver B.G."/>
            <person name="Graeser Y."/>
            <person name="Goldberg J.M."/>
            <person name="Li W."/>
            <person name="Martinez-Rossi N.M."/>
            <person name="Monod M."/>
            <person name="Shelest E."/>
            <person name="Barton R.C."/>
            <person name="Birch E."/>
            <person name="Brakhage A.A."/>
            <person name="Chen Z."/>
            <person name="Gurr S.J."/>
            <person name="Heiman D."/>
            <person name="Heitman J."/>
            <person name="Kosti I."/>
            <person name="Rossi A."/>
            <person name="Saif S."/>
            <person name="Samalova M."/>
            <person name="Saunders C.W."/>
            <person name="Shea T."/>
            <person name="Summerbell R.C."/>
            <person name="Xu J."/>
            <person name="Young S."/>
            <person name="Zeng Q."/>
            <person name="Birren B.W."/>
            <person name="Cuomo C.A."/>
            <person name="White T.C."/>
        </authorList>
    </citation>
    <scope>NUCLEOTIDE SEQUENCE [LARGE SCALE GENOMIC DNA]</scope>
    <source>
        <strain evidence="3">ATCC MYA-4605 / CBS 113480</strain>
    </source>
</reference>
<dbReference type="STRING" id="554155.C5FQ02"/>
<organism evidence="2 3">
    <name type="scientific">Arthroderma otae (strain ATCC MYA-4605 / CBS 113480)</name>
    <name type="common">Microsporum canis</name>
    <dbReference type="NCBI Taxonomy" id="554155"/>
    <lineage>
        <taxon>Eukaryota</taxon>
        <taxon>Fungi</taxon>
        <taxon>Dikarya</taxon>
        <taxon>Ascomycota</taxon>
        <taxon>Pezizomycotina</taxon>
        <taxon>Eurotiomycetes</taxon>
        <taxon>Eurotiomycetidae</taxon>
        <taxon>Onygenales</taxon>
        <taxon>Arthrodermataceae</taxon>
        <taxon>Microsporum</taxon>
    </lineage>
</organism>
<dbReference type="OrthoDB" id="2251794at2759"/>
<feature type="chain" id="PRO_5002950307" evidence="1">
    <location>
        <begin position="19"/>
        <end position="206"/>
    </location>
</feature>
<dbReference type="EMBL" id="DS995704">
    <property type="protein sequence ID" value="EEQ31955.1"/>
    <property type="molecule type" value="Genomic_DNA"/>
</dbReference>
<keyword evidence="1" id="KW-0732">Signal</keyword>
<dbReference type="GeneID" id="9230153"/>
<dbReference type="AlphaFoldDB" id="C5FQ02"/>
<evidence type="ECO:0000313" key="2">
    <source>
        <dbReference type="EMBL" id="EEQ31955.1"/>
    </source>
</evidence>
<dbReference type="HOGENOM" id="CLU_078880_0_0_1"/>
<protein>
    <submittedName>
        <fullName evidence="2">Uncharacterized protein</fullName>
    </submittedName>
</protein>
<evidence type="ECO:0000313" key="3">
    <source>
        <dbReference type="Proteomes" id="UP000002035"/>
    </source>
</evidence>
<gene>
    <name evidence="2" type="ORF">MCYG_04774</name>
</gene>
<keyword evidence="3" id="KW-1185">Reference proteome</keyword>
<feature type="signal peptide" evidence="1">
    <location>
        <begin position="1"/>
        <end position="18"/>
    </location>
</feature>
<dbReference type="eggNOG" id="ENOG502SBVQ">
    <property type="taxonomic scope" value="Eukaryota"/>
</dbReference>
<proteinExistence type="predicted"/>
<dbReference type="RefSeq" id="XP_002847037.1">
    <property type="nucleotide sequence ID" value="XM_002846991.1"/>
</dbReference>
<sequence length="206" mass="21449">MKFLSAIVMSVLVSAVSATPADAALFERAIGSKCNAPEGEGSCQTTGNCKGISYPQALCPNDPNDVQCCVEHQCSTGAGSGFCRSVSNNGCPGGHFDKGSGPDWPCPGSDDIQCCIKGGDDNDPPGDGSVGQKILEKAMTAAGVPYAWGGGSCDGPTGDMPPWDFGEIGDSGDRMWNAPNDKINKVQENSISRFGERPCPYVIRFE</sequence>
<evidence type="ECO:0000256" key="1">
    <source>
        <dbReference type="SAM" id="SignalP"/>
    </source>
</evidence>
<name>C5FQ02_ARTOC</name>
<accession>C5FQ02</accession>
<dbReference type="Proteomes" id="UP000002035">
    <property type="component" value="Unassembled WGS sequence"/>
</dbReference>